<keyword evidence="2" id="KW-1185">Reference proteome</keyword>
<dbReference type="Proteomes" id="UP001596443">
    <property type="component" value="Unassembled WGS sequence"/>
</dbReference>
<organism evidence="1 2">
    <name type="scientific">Halobaculum halobium</name>
    <dbReference type="NCBI Taxonomy" id="3032281"/>
    <lineage>
        <taxon>Archaea</taxon>
        <taxon>Methanobacteriati</taxon>
        <taxon>Methanobacteriota</taxon>
        <taxon>Stenosarchaea group</taxon>
        <taxon>Halobacteria</taxon>
        <taxon>Halobacteriales</taxon>
        <taxon>Haloferacaceae</taxon>
        <taxon>Halobaculum</taxon>
    </lineage>
</organism>
<dbReference type="Gene3D" id="3.90.1530.10">
    <property type="entry name" value="Conserved hypothetical protein from pyrococcus furiosus pfu- 392566-001, ParB domain"/>
    <property type="match status" value="1"/>
</dbReference>
<dbReference type="GeneID" id="81209475"/>
<evidence type="ECO:0000313" key="2">
    <source>
        <dbReference type="Proteomes" id="UP001596443"/>
    </source>
</evidence>
<dbReference type="RefSeq" id="WP_284063190.1">
    <property type="nucleotide sequence ID" value="NZ_CP126158.1"/>
</dbReference>
<evidence type="ECO:0000313" key="1">
    <source>
        <dbReference type="EMBL" id="MFC6786401.1"/>
    </source>
</evidence>
<accession>A0ABD5TAW6</accession>
<dbReference type="AlphaFoldDB" id="A0ABD5TAW6"/>
<protein>
    <submittedName>
        <fullName evidence="1">ParB N-terminal domain-containing protein</fullName>
    </submittedName>
</protein>
<dbReference type="EMBL" id="JBHSWX010000012">
    <property type="protein sequence ID" value="MFC6786401.1"/>
    <property type="molecule type" value="Genomic_DNA"/>
</dbReference>
<dbReference type="SUPFAM" id="SSF110849">
    <property type="entry name" value="ParB/Sulfiredoxin"/>
    <property type="match status" value="1"/>
</dbReference>
<comment type="caution">
    <text evidence="1">The sequence shown here is derived from an EMBL/GenBank/DDBJ whole genome shotgun (WGS) entry which is preliminary data.</text>
</comment>
<dbReference type="InterPro" id="IPR036086">
    <property type="entry name" value="ParB/Sulfiredoxin_sf"/>
</dbReference>
<reference evidence="1 2" key="1">
    <citation type="journal article" date="2019" name="Int. J. Syst. Evol. Microbiol.">
        <title>The Global Catalogue of Microorganisms (GCM) 10K type strain sequencing project: providing services to taxonomists for standard genome sequencing and annotation.</title>
        <authorList>
            <consortium name="The Broad Institute Genomics Platform"/>
            <consortium name="The Broad Institute Genome Sequencing Center for Infectious Disease"/>
            <person name="Wu L."/>
            <person name="Ma J."/>
        </authorList>
    </citation>
    <scope>NUCLEOTIDE SEQUENCE [LARGE SCALE GENOMIC DNA]</scope>
    <source>
        <strain evidence="1 2">SYNS20</strain>
    </source>
</reference>
<sequence>MSNGATMMVSDLEPHPFSEELFKQDEPSSRFIQSIDEELENPIIVNQDGLILDGVRRWKAATALDWDSIPVDTRDYGSTEMEQLAILRHNDDREETFSQKMRIALQYKELVAPMMEKRIEQSEKVDFADLSENSPQLDLADAEGKTTRELVGDRIGWSGSKFYYARKVWEAAEGGENYSSDISDFAKELVKDLDGDKKSVYGAWTDLKERIERESSSPTNEVPWNSIEKANLLNELRTVETIYDVTEPEITTEESWTVGLQKLSQAYDDHSGEPVKAGEAPIFVYLMERNGLANLSEDDDSVAGSIAARRPDADLLDELYNERDIAPLELAIRYGVTESLVRFWLREDDISMKRGDFSESQLRMMNLN</sequence>
<name>A0ABD5TAW6_9EURY</name>
<proteinExistence type="predicted"/>
<gene>
    <name evidence="1" type="ORF">ACFQFD_10485</name>
</gene>